<dbReference type="PRINTS" id="PR00313">
    <property type="entry name" value="CABNDNGRPT"/>
</dbReference>
<dbReference type="RefSeq" id="WP_231816080.1">
    <property type="nucleotide sequence ID" value="NZ_JAJOZR010000012.1"/>
</dbReference>
<gene>
    <name evidence="3" type="ORF">LRX75_18140</name>
</gene>
<dbReference type="Proteomes" id="UP001139089">
    <property type="component" value="Unassembled WGS sequence"/>
</dbReference>
<evidence type="ECO:0000313" key="4">
    <source>
        <dbReference type="Proteomes" id="UP001139089"/>
    </source>
</evidence>
<dbReference type="EMBL" id="JAJOZR010000012">
    <property type="protein sequence ID" value="MCD7110958.1"/>
    <property type="molecule type" value="Genomic_DNA"/>
</dbReference>
<dbReference type="InterPro" id="IPR018511">
    <property type="entry name" value="Hemolysin-typ_Ca-bd_CS"/>
</dbReference>
<dbReference type="GO" id="GO:0005576">
    <property type="term" value="C:extracellular region"/>
    <property type="evidence" value="ECO:0007669"/>
    <property type="project" value="UniProtKB-SubCell"/>
</dbReference>
<reference evidence="3" key="1">
    <citation type="submission" date="2021-12" db="EMBL/GenBank/DDBJ databases">
        <authorList>
            <person name="Li Y."/>
        </authorList>
    </citation>
    <scope>NUCLEOTIDE SEQUENCE</scope>
    <source>
        <strain evidence="3">DKSPLA3</strain>
    </source>
</reference>
<dbReference type="SUPFAM" id="SSF51120">
    <property type="entry name" value="beta-Roll"/>
    <property type="match status" value="2"/>
</dbReference>
<evidence type="ECO:0000256" key="2">
    <source>
        <dbReference type="ARBA" id="ARBA00022525"/>
    </source>
</evidence>
<evidence type="ECO:0000256" key="1">
    <source>
        <dbReference type="ARBA" id="ARBA00004613"/>
    </source>
</evidence>
<dbReference type="Gene3D" id="2.150.10.10">
    <property type="entry name" value="Serralysin-like metalloprotease, C-terminal"/>
    <property type="match status" value="1"/>
</dbReference>
<sequence length="343" mass="35910">MANYYGTNRNDILTQNKLSEVSIYGYGGNDTINLNRTDSLGGFNYVDAGSGNDRVVNYYEGGNDIFLGTGNDLYIADIRAEDGKAYDVVSGGDGNDIFQVNSEASVYKGDSGNDTFFSVGYNNSFNGGTGVDTISYELQDSYASQRGKGVDIDLDKGTATIDSDQIEDLANIENATGTNSADDITGSADRNVLKGLGGADNLYGLEGNDGLYGGAGNDVLYGGAGADDLTGGIGRDYLNGGTGADIFYFDTISDSRVGSGRDVIADFTAGEGDLIDLSGIDANTRASGNQTFDYIGNDGFSRHAGELRFSNGILSGDVNGDGRADFEVSVSGVTKMYADDFIL</sequence>
<evidence type="ECO:0000313" key="3">
    <source>
        <dbReference type="EMBL" id="MCD7110958.1"/>
    </source>
</evidence>
<proteinExistence type="predicted"/>
<dbReference type="PANTHER" id="PTHR38340:SF1">
    <property type="entry name" value="S-LAYER PROTEIN"/>
    <property type="match status" value="1"/>
</dbReference>
<dbReference type="InterPro" id="IPR011049">
    <property type="entry name" value="Serralysin-like_metalloprot_C"/>
</dbReference>
<dbReference type="Pfam" id="PF00353">
    <property type="entry name" value="HemolysinCabind"/>
    <property type="match status" value="5"/>
</dbReference>
<dbReference type="GO" id="GO:0005509">
    <property type="term" value="F:calcium ion binding"/>
    <property type="evidence" value="ECO:0007669"/>
    <property type="project" value="InterPro"/>
</dbReference>
<accession>A0A9X1NX94</accession>
<dbReference type="PROSITE" id="PS00330">
    <property type="entry name" value="HEMOLYSIN_CALCIUM"/>
    <property type="match status" value="3"/>
</dbReference>
<keyword evidence="4" id="KW-1185">Reference proteome</keyword>
<keyword evidence="2" id="KW-0964">Secreted</keyword>
<dbReference type="InterPro" id="IPR001343">
    <property type="entry name" value="Hemolysn_Ca-bd"/>
</dbReference>
<dbReference type="Gene3D" id="2.160.20.160">
    <property type="match status" value="1"/>
</dbReference>
<name>A0A9X1NX94_9HYPH</name>
<protein>
    <submittedName>
        <fullName evidence="3">Calcium-binding protein</fullName>
    </submittedName>
</protein>
<dbReference type="InterPro" id="IPR050557">
    <property type="entry name" value="RTX_toxin/Mannuronan_C5-epim"/>
</dbReference>
<dbReference type="AlphaFoldDB" id="A0A9X1NX94"/>
<dbReference type="PANTHER" id="PTHR38340">
    <property type="entry name" value="S-LAYER PROTEIN"/>
    <property type="match status" value="1"/>
</dbReference>
<comment type="caution">
    <text evidence="3">The sequence shown here is derived from an EMBL/GenBank/DDBJ whole genome shotgun (WGS) entry which is preliminary data.</text>
</comment>
<comment type="subcellular location">
    <subcellularLocation>
        <location evidence="1">Secreted</location>
    </subcellularLocation>
</comment>
<organism evidence="3 4">
    <name type="scientific">Rhizobium quercicola</name>
    <dbReference type="NCBI Taxonomy" id="2901226"/>
    <lineage>
        <taxon>Bacteria</taxon>
        <taxon>Pseudomonadati</taxon>
        <taxon>Pseudomonadota</taxon>
        <taxon>Alphaproteobacteria</taxon>
        <taxon>Hyphomicrobiales</taxon>
        <taxon>Rhizobiaceae</taxon>
        <taxon>Rhizobium/Agrobacterium group</taxon>
        <taxon>Rhizobium</taxon>
    </lineage>
</organism>